<dbReference type="Gene3D" id="1.20.1250.20">
    <property type="entry name" value="MFS general substrate transporter like domains"/>
    <property type="match status" value="2"/>
</dbReference>
<keyword evidence="4" id="KW-0997">Cell inner membrane</keyword>
<feature type="transmembrane region" description="Helical" evidence="10">
    <location>
        <begin position="21"/>
        <end position="42"/>
    </location>
</feature>
<keyword evidence="6" id="KW-0769">Symport</keyword>
<evidence type="ECO:0000256" key="10">
    <source>
        <dbReference type="SAM" id="Phobius"/>
    </source>
</evidence>
<keyword evidence="2" id="KW-0813">Transport</keyword>
<dbReference type="PANTHER" id="PTHR43528:SF5">
    <property type="entry name" value="PROLINE_BETAINE TRANSPORTER"/>
    <property type="match status" value="1"/>
</dbReference>
<sequence>MTVIEDSKLKKAITAAALGNAMEWFDFGVYGFVAATVGKVFFPDASPAVQTIAALATFSVPFLVRPLGGVFFGAMGDKFGRQKVLSLTIIIMAISTFCIGLIPGYATIGLWAPVLLLICKLAQGFSVGGEYTGAAIFVAEYSPDRRRGFLGSWLDFGSIAGFVLGAGFVVVLTAAMSEANFLSWGWRVPFFLAAPLGLIGLYLRHAAEETPAFTERLKRTEQEDKDALKERPAVPIAEILSKHPRSLAICIGMVLVTNVTYYMLLTYMPTYLSKTLGYTEDHGALIIIAVMVGMLFVQPLVGFLSDRVGRRPFLAIGSALVLFLSWPAFHLIAGGQTVGIFFGLLILAIGLNCLVGIMAATLPALFPTRIRYSALAISFNISVIVAGLTPTITAWLVEATGNIYMPAYYLMIAAAAGLVTTVFLKETANRPLYGDTPNASNRKEAKALLAEHYLYIEESVEKIDEAMGELQDQMDLLQQKRDRLVGQHPKLT</sequence>
<keyword evidence="13" id="KW-1185">Reference proteome</keyword>
<feature type="transmembrane region" description="Helical" evidence="10">
    <location>
        <begin position="184"/>
        <end position="203"/>
    </location>
</feature>
<evidence type="ECO:0000256" key="5">
    <source>
        <dbReference type="ARBA" id="ARBA00022692"/>
    </source>
</evidence>
<feature type="transmembrane region" description="Helical" evidence="10">
    <location>
        <begin position="246"/>
        <end position="264"/>
    </location>
</feature>
<evidence type="ECO:0000256" key="8">
    <source>
        <dbReference type="ARBA" id="ARBA00023136"/>
    </source>
</evidence>
<evidence type="ECO:0000256" key="7">
    <source>
        <dbReference type="ARBA" id="ARBA00022989"/>
    </source>
</evidence>
<evidence type="ECO:0000256" key="1">
    <source>
        <dbReference type="ARBA" id="ARBA00004429"/>
    </source>
</evidence>
<dbReference type="InterPro" id="IPR015041">
    <property type="entry name" value="Osmo_CC"/>
</dbReference>
<feature type="transmembrane region" description="Helical" evidence="10">
    <location>
        <begin position="284"/>
        <end position="304"/>
    </location>
</feature>
<dbReference type="NCBIfam" id="TIGR00883">
    <property type="entry name" value="2A0106"/>
    <property type="match status" value="1"/>
</dbReference>
<evidence type="ECO:0000256" key="4">
    <source>
        <dbReference type="ARBA" id="ARBA00022519"/>
    </source>
</evidence>
<dbReference type="Pfam" id="PF08946">
    <property type="entry name" value="Osmo_CC"/>
    <property type="match status" value="1"/>
</dbReference>
<feature type="domain" description="Major facilitator superfamily (MFS) profile" evidence="11">
    <location>
        <begin position="12"/>
        <end position="429"/>
    </location>
</feature>
<feature type="transmembrane region" description="Helical" evidence="10">
    <location>
        <begin position="48"/>
        <end position="72"/>
    </location>
</feature>
<accession>A0ABT9Q239</accession>
<feature type="transmembrane region" description="Helical" evidence="10">
    <location>
        <begin position="84"/>
        <end position="108"/>
    </location>
</feature>
<keyword evidence="3" id="KW-1003">Cell membrane</keyword>
<comment type="caution">
    <text evidence="12">The sequence shown here is derived from an EMBL/GenBank/DDBJ whole genome shotgun (WGS) entry which is preliminary data.</text>
</comment>
<dbReference type="CDD" id="cd17366">
    <property type="entry name" value="MFS_ProP"/>
    <property type="match status" value="1"/>
</dbReference>
<evidence type="ECO:0000313" key="13">
    <source>
        <dbReference type="Proteomes" id="UP001241472"/>
    </source>
</evidence>
<reference evidence="12 13" key="1">
    <citation type="submission" date="2023-07" db="EMBL/GenBank/DDBJ databases">
        <title>Sorghum-associated microbial communities from plants grown in Nebraska, USA.</title>
        <authorList>
            <person name="Schachtman D."/>
        </authorList>
    </citation>
    <scope>NUCLEOTIDE SEQUENCE [LARGE SCALE GENOMIC DNA]</scope>
    <source>
        <strain evidence="12 13">DS1307</strain>
    </source>
</reference>
<feature type="transmembrane region" description="Helical" evidence="10">
    <location>
        <begin position="374"/>
        <end position="397"/>
    </location>
</feature>
<evidence type="ECO:0000256" key="2">
    <source>
        <dbReference type="ARBA" id="ARBA00022448"/>
    </source>
</evidence>
<name>A0ABT9Q239_9HYPH</name>
<dbReference type="EMBL" id="JAUSRF010000022">
    <property type="protein sequence ID" value="MDP9840054.1"/>
    <property type="molecule type" value="Genomic_DNA"/>
</dbReference>
<evidence type="ECO:0000256" key="9">
    <source>
        <dbReference type="SAM" id="Coils"/>
    </source>
</evidence>
<dbReference type="PROSITE" id="PS00216">
    <property type="entry name" value="SUGAR_TRANSPORT_1"/>
    <property type="match status" value="1"/>
</dbReference>
<dbReference type="NCBIfam" id="NF007927">
    <property type="entry name" value="PRK10642.1"/>
    <property type="match status" value="1"/>
</dbReference>
<dbReference type="PANTHER" id="PTHR43528">
    <property type="entry name" value="ALPHA-KETOGLUTARATE PERMEASE"/>
    <property type="match status" value="1"/>
</dbReference>
<feature type="transmembrane region" description="Helical" evidence="10">
    <location>
        <begin position="313"/>
        <end position="333"/>
    </location>
</feature>
<feature type="transmembrane region" description="Helical" evidence="10">
    <location>
        <begin position="150"/>
        <end position="172"/>
    </location>
</feature>
<dbReference type="InterPro" id="IPR005829">
    <property type="entry name" value="Sugar_transporter_CS"/>
</dbReference>
<evidence type="ECO:0000256" key="3">
    <source>
        <dbReference type="ARBA" id="ARBA00022475"/>
    </source>
</evidence>
<keyword evidence="9" id="KW-0175">Coiled coil</keyword>
<feature type="transmembrane region" description="Helical" evidence="10">
    <location>
        <begin position="114"/>
        <end position="138"/>
    </location>
</feature>
<dbReference type="InterPro" id="IPR051084">
    <property type="entry name" value="H+-coupled_symporters"/>
</dbReference>
<evidence type="ECO:0000256" key="6">
    <source>
        <dbReference type="ARBA" id="ARBA00022847"/>
    </source>
</evidence>
<dbReference type="InterPro" id="IPR020846">
    <property type="entry name" value="MFS_dom"/>
</dbReference>
<keyword evidence="8 10" id="KW-0472">Membrane</keyword>
<dbReference type="Pfam" id="PF00083">
    <property type="entry name" value="Sugar_tr"/>
    <property type="match status" value="1"/>
</dbReference>
<gene>
    <name evidence="12" type="ORF">J2T09_004834</name>
</gene>
<comment type="subcellular location">
    <subcellularLocation>
        <location evidence="1">Cell inner membrane</location>
        <topology evidence="1">Multi-pass membrane protein</topology>
    </subcellularLocation>
</comment>
<protein>
    <submittedName>
        <fullName evidence="12">MHS family proline/betaine transporter-like MFS transporter</fullName>
    </submittedName>
</protein>
<dbReference type="Proteomes" id="UP001241472">
    <property type="component" value="Unassembled WGS sequence"/>
</dbReference>
<feature type="coiled-coil region" evidence="9">
    <location>
        <begin position="460"/>
        <end position="487"/>
    </location>
</feature>
<organism evidence="12 13">
    <name type="scientific">Neorhizobium huautlense</name>
    <dbReference type="NCBI Taxonomy" id="67774"/>
    <lineage>
        <taxon>Bacteria</taxon>
        <taxon>Pseudomonadati</taxon>
        <taxon>Pseudomonadota</taxon>
        <taxon>Alphaproteobacteria</taxon>
        <taxon>Hyphomicrobiales</taxon>
        <taxon>Rhizobiaceae</taxon>
        <taxon>Rhizobium/Agrobacterium group</taxon>
        <taxon>Neorhizobium</taxon>
    </lineage>
</organism>
<feature type="transmembrane region" description="Helical" evidence="10">
    <location>
        <begin position="339"/>
        <end position="362"/>
    </location>
</feature>
<evidence type="ECO:0000313" key="12">
    <source>
        <dbReference type="EMBL" id="MDP9840054.1"/>
    </source>
</evidence>
<dbReference type="InterPro" id="IPR005828">
    <property type="entry name" value="MFS_sugar_transport-like"/>
</dbReference>
<dbReference type="InterPro" id="IPR036259">
    <property type="entry name" value="MFS_trans_sf"/>
</dbReference>
<keyword evidence="7 10" id="KW-1133">Transmembrane helix</keyword>
<evidence type="ECO:0000259" key="11">
    <source>
        <dbReference type="PROSITE" id="PS50850"/>
    </source>
</evidence>
<feature type="transmembrane region" description="Helical" evidence="10">
    <location>
        <begin position="403"/>
        <end position="424"/>
    </location>
</feature>
<dbReference type="InterPro" id="IPR004736">
    <property type="entry name" value="MHS_symport"/>
</dbReference>
<keyword evidence="5 10" id="KW-0812">Transmembrane</keyword>
<proteinExistence type="predicted"/>
<dbReference type="SUPFAM" id="SSF103473">
    <property type="entry name" value="MFS general substrate transporter"/>
    <property type="match status" value="1"/>
</dbReference>
<dbReference type="PROSITE" id="PS50850">
    <property type="entry name" value="MFS"/>
    <property type="match status" value="1"/>
</dbReference>